<comment type="function">
    <text evidence="2">Involved in the storage or transport of lipids necessary for membrane maintenance under stressful conditions. Displays a binding preference for lysophospholipids.</text>
</comment>
<dbReference type="PANTHER" id="PTHR10612:SF34">
    <property type="entry name" value="APOLIPOPROTEIN D"/>
    <property type="match status" value="1"/>
</dbReference>
<organism evidence="4 5">
    <name type="scientific">Shewanella japonica</name>
    <dbReference type="NCBI Taxonomy" id="93973"/>
    <lineage>
        <taxon>Bacteria</taxon>
        <taxon>Pseudomonadati</taxon>
        <taxon>Pseudomonadota</taxon>
        <taxon>Gammaproteobacteria</taxon>
        <taxon>Alteromonadales</taxon>
        <taxon>Shewanellaceae</taxon>
        <taxon>Shewanella</taxon>
    </lineage>
</organism>
<dbReference type="PIRSF" id="PIRSF036893">
    <property type="entry name" value="Lipocalin_ApoD"/>
    <property type="match status" value="1"/>
</dbReference>
<keyword evidence="2" id="KW-0998">Cell outer membrane</keyword>
<evidence type="ECO:0000313" key="4">
    <source>
        <dbReference type="EMBL" id="ARD22649.1"/>
    </source>
</evidence>
<evidence type="ECO:0000313" key="5">
    <source>
        <dbReference type="Proteomes" id="UP000191820"/>
    </source>
</evidence>
<dbReference type="InterPro" id="IPR000566">
    <property type="entry name" value="Lipocln_cytosolic_FA-bd_dom"/>
</dbReference>
<name>A0ABN4YHW5_9GAMM</name>
<dbReference type="InterPro" id="IPR002446">
    <property type="entry name" value="Lipocalin_bac"/>
</dbReference>
<keyword evidence="2" id="KW-0446">Lipid-binding</keyword>
<dbReference type="PANTHER" id="PTHR10612">
    <property type="entry name" value="APOLIPOPROTEIN D"/>
    <property type="match status" value="1"/>
</dbReference>
<comment type="similarity">
    <text evidence="1 2">Belongs to the calycin superfamily. Lipocalin family.</text>
</comment>
<dbReference type="InterPro" id="IPR012674">
    <property type="entry name" value="Calycin"/>
</dbReference>
<dbReference type="InterPro" id="IPR047202">
    <property type="entry name" value="Lipocalin_Blc-like_dom"/>
</dbReference>
<dbReference type="RefSeq" id="WP_080915915.1">
    <property type="nucleotide sequence ID" value="NZ_CP020472.1"/>
</dbReference>
<comment type="subunit">
    <text evidence="2">Homodimer.</text>
</comment>
<dbReference type="EMBL" id="CP020472">
    <property type="protein sequence ID" value="ARD22649.1"/>
    <property type="molecule type" value="Genomic_DNA"/>
</dbReference>
<dbReference type="Gene3D" id="2.40.128.20">
    <property type="match status" value="1"/>
</dbReference>
<dbReference type="PRINTS" id="PR01171">
    <property type="entry name" value="BCTLIPOCALIN"/>
</dbReference>
<dbReference type="PROSITE" id="PS00213">
    <property type="entry name" value="LIPOCALIN"/>
    <property type="match status" value="1"/>
</dbReference>
<keyword evidence="2" id="KW-0449">Lipoprotein</keyword>
<dbReference type="Pfam" id="PF08212">
    <property type="entry name" value="Lipocalin_2"/>
    <property type="match status" value="1"/>
</dbReference>
<comment type="subcellular location">
    <subcellularLocation>
        <location evidence="2">Cell outer membrane</location>
    </subcellularLocation>
</comment>
<protein>
    <recommendedName>
        <fullName evidence="2">Outer membrane lipoprotein Blc</fullName>
    </recommendedName>
</protein>
<evidence type="ECO:0000256" key="1">
    <source>
        <dbReference type="ARBA" id="ARBA00006889"/>
    </source>
</evidence>
<evidence type="ECO:0000256" key="2">
    <source>
        <dbReference type="PIRNR" id="PIRNR036893"/>
    </source>
</evidence>
<dbReference type="Proteomes" id="UP000191820">
    <property type="component" value="Chromosome"/>
</dbReference>
<sequence length="178" mass="20269">MRKQFIKTIASAVLLLSTSACTMLDTKVDVVDDFQLTNYLGAWHEIARLDHSFERGMNQVTANYSVEGDKVIVINKGYLTDAQKWKEAEGKAYFIESEKIGRLKVSFFGPFYGAYQIHDLVKDDNGDYQASLVIGPNNEYAWILARDTVISDDVKQRFVSKMRTLGINEQDLIWVSQN</sequence>
<reference evidence="4 5" key="1">
    <citation type="submission" date="2017-03" db="EMBL/GenBank/DDBJ databases">
        <title>Genome sequencing of Shewanella japonica KCTC 22435.</title>
        <authorList>
            <person name="Kim K.M."/>
        </authorList>
    </citation>
    <scope>NUCLEOTIDE SEQUENCE [LARGE SCALE GENOMIC DNA]</scope>
    <source>
        <strain evidence="4 5">KCTC 22435</strain>
    </source>
</reference>
<keyword evidence="5" id="KW-1185">Reference proteome</keyword>
<dbReference type="PROSITE" id="PS51257">
    <property type="entry name" value="PROKAR_LIPOPROTEIN"/>
    <property type="match status" value="1"/>
</dbReference>
<feature type="signal peptide" evidence="2">
    <location>
        <begin position="1"/>
        <end position="22"/>
    </location>
</feature>
<feature type="domain" description="Lipocalin/cytosolic fatty-acid binding" evidence="3">
    <location>
        <begin position="35"/>
        <end position="177"/>
    </location>
</feature>
<keyword evidence="2" id="KW-0472">Membrane</keyword>
<gene>
    <name evidence="4" type="ORF">SJ2017_2359</name>
</gene>
<keyword evidence="2" id="KW-0732">Signal</keyword>
<proteinExistence type="inferred from homology"/>
<evidence type="ECO:0000259" key="3">
    <source>
        <dbReference type="Pfam" id="PF08212"/>
    </source>
</evidence>
<dbReference type="InterPro" id="IPR022271">
    <property type="entry name" value="Lipocalin_ApoD"/>
</dbReference>
<feature type="chain" id="PRO_5045017190" description="Outer membrane lipoprotein Blc" evidence="2">
    <location>
        <begin position="23"/>
        <end position="178"/>
    </location>
</feature>
<dbReference type="CDD" id="cd19438">
    <property type="entry name" value="lipocalin_Blc-like"/>
    <property type="match status" value="1"/>
</dbReference>
<dbReference type="SUPFAM" id="SSF50814">
    <property type="entry name" value="Lipocalins"/>
    <property type="match status" value="1"/>
</dbReference>
<dbReference type="InterPro" id="IPR022272">
    <property type="entry name" value="Lipocalin_CS"/>
</dbReference>
<accession>A0ABN4YHW5</accession>